<dbReference type="HOGENOM" id="CLU_037980_0_0_1"/>
<dbReference type="OrthoDB" id="5570013at2759"/>
<name>K5UP62_PHACS</name>
<sequence length="269" mass="29265">MDVHLPANKGSSPLHIQGFKTDMPLFRHAIADLADSVRFNSLMLSTSNVGIHSQSLLADRAELKSSNNAIVGNFTVRDTLVIRTSNSPIAANITMINGGEDKVTDVTLITSNRQVLAKYSTISSLMRLISSPLYSNFSLISTTKSENGGSFRVNTKTINSPLNVNFTSAPVDSLLHFKGATSNSPAYVSLHSTYEGSFTLRSSSLLQPRIEQREDVEDPAGKDRRRNVEIYSIRRGIAEGKVTWVPAETEKVLGSVGLRSSNMPVVLVV</sequence>
<dbReference type="GeneID" id="18908824"/>
<dbReference type="RefSeq" id="XP_007399368.1">
    <property type="nucleotide sequence ID" value="XM_007399306.1"/>
</dbReference>
<proteinExistence type="predicted"/>
<protein>
    <submittedName>
        <fullName evidence="1">Uncharacterized protein</fullName>
    </submittedName>
</protein>
<gene>
    <name evidence="1" type="ORF">PHACADRAFT_150026</name>
</gene>
<evidence type="ECO:0000313" key="2">
    <source>
        <dbReference type="Proteomes" id="UP000008370"/>
    </source>
</evidence>
<dbReference type="STRING" id="650164.K5UP62"/>
<dbReference type="EMBL" id="JH930476">
    <property type="protein sequence ID" value="EKM51556.1"/>
    <property type="molecule type" value="Genomic_DNA"/>
</dbReference>
<dbReference type="KEGG" id="pco:PHACADRAFT_150026"/>
<keyword evidence="2" id="KW-1185">Reference proteome</keyword>
<organism evidence="1 2">
    <name type="scientific">Phanerochaete carnosa (strain HHB-10118-sp)</name>
    <name type="common">White-rot fungus</name>
    <name type="synonym">Peniophora carnosa</name>
    <dbReference type="NCBI Taxonomy" id="650164"/>
    <lineage>
        <taxon>Eukaryota</taxon>
        <taxon>Fungi</taxon>
        <taxon>Dikarya</taxon>
        <taxon>Basidiomycota</taxon>
        <taxon>Agaricomycotina</taxon>
        <taxon>Agaricomycetes</taxon>
        <taxon>Polyporales</taxon>
        <taxon>Phanerochaetaceae</taxon>
        <taxon>Phanerochaete</taxon>
    </lineage>
</organism>
<dbReference type="AlphaFoldDB" id="K5UP62"/>
<dbReference type="InParanoid" id="K5UP62"/>
<dbReference type="Proteomes" id="UP000008370">
    <property type="component" value="Unassembled WGS sequence"/>
</dbReference>
<accession>K5UP62</accession>
<evidence type="ECO:0000313" key="1">
    <source>
        <dbReference type="EMBL" id="EKM51556.1"/>
    </source>
</evidence>
<reference evidence="1 2" key="1">
    <citation type="journal article" date="2012" name="BMC Genomics">
        <title>Comparative genomics of the white-rot fungi, Phanerochaete carnosa and P. chrysosporium, to elucidate the genetic basis of the distinct wood types they colonize.</title>
        <authorList>
            <person name="Suzuki H."/>
            <person name="MacDonald J."/>
            <person name="Syed K."/>
            <person name="Salamov A."/>
            <person name="Hori C."/>
            <person name="Aerts A."/>
            <person name="Henrissat B."/>
            <person name="Wiebenga A."/>
            <person name="vanKuyk P.A."/>
            <person name="Barry K."/>
            <person name="Lindquist E."/>
            <person name="LaButti K."/>
            <person name="Lapidus A."/>
            <person name="Lucas S."/>
            <person name="Coutinho P."/>
            <person name="Gong Y."/>
            <person name="Samejima M."/>
            <person name="Mahadevan R."/>
            <person name="Abou-Zaid M."/>
            <person name="de Vries R.P."/>
            <person name="Igarashi K."/>
            <person name="Yadav J.S."/>
            <person name="Grigoriev I.V."/>
            <person name="Master E.R."/>
        </authorList>
    </citation>
    <scope>NUCLEOTIDE SEQUENCE [LARGE SCALE GENOMIC DNA]</scope>
    <source>
        <strain evidence="1 2">HHB-10118-sp</strain>
    </source>
</reference>